<feature type="transmembrane region" description="Helical" evidence="7">
    <location>
        <begin position="164"/>
        <end position="180"/>
    </location>
</feature>
<proteinExistence type="inferred from homology"/>
<evidence type="ECO:0000256" key="2">
    <source>
        <dbReference type="ARBA" id="ARBA00006213"/>
    </source>
</evidence>
<dbReference type="Pfam" id="PF16913">
    <property type="entry name" value="PUNUT"/>
    <property type="match status" value="1"/>
</dbReference>
<feature type="transmembrane region" description="Helical" evidence="7">
    <location>
        <begin position="104"/>
        <end position="128"/>
    </location>
</feature>
<dbReference type="GO" id="GO:0005345">
    <property type="term" value="F:purine nucleobase transmembrane transporter activity"/>
    <property type="evidence" value="ECO:0007669"/>
    <property type="project" value="UniProtKB-UniRule"/>
</dbReference>
<comment type="similarity">
    <text evidence="2 7">Belongs to the purine permeases (TC 2.A.7.14) family.</text>
</comment>
<dbReference type="EMBL" id="WHWC01000018">
    <property type="protein sequence ID" value="KAG8365603.1"/>
    <property type="molecule type" value="Genomic_DNA"/>
</dbReference>
<feature type="transmembrane region" description="Helical" evidence="7">
    <location>
        <begin position="303"/>
        <end position="324"/>
    </location>
</feature>
<evidence type="ECO:0000256" key="4">
    <source>
        <dbReference type="ARBA" id="ARBA00022692"/>
    </source>
</evidence>
<feature type="transmembrane region" description="Helical" evidence="7">
    <location>
        <begin position="274"/>
        <end position="296"/>
    </location>
</feature>
<sequence>MGDVEEPEFTSLVKQLDEGNDATPRPGNKKRWARMVIYTVFVLFGQSGATLLSRLYYNEGGHSIFLSALLETIGFPILIPFALYFSPKNLFTDNIPKNDHQPSFLIISIVYIFLGLFQAASNVLYAIGLQNLPVSTFSLISATQLAFNAFFSFFLNAQKITPPILNSLILLSISSALLIFDSNSEDSKESPKRRELVLGFSCTLIASALYSLMLSVTQLSFHKILKRENFRTVLNIIIYQSFVETSVVLMALFASGDWCDLRNEMRSFGLGKGSYLVVIVITALAWQVFSVGAVGLIFEVSSLFSNVISTVGLPIMPILGAIFFHEKMDWMKVVSIFLAVGGFASYVYQHYLDDSMTEKGDGIVEVVSVSSIEEHEISF</sequence>
<feature type="transmembrane region" description="Helical" evidence="7">
    <location>
        <begin position="134"/>
        <end position="157"/>
    </location>
</feature>
<evidence type="ECO:0000313" key="8">
    <source>
        <dbReference type="EMBL" id="KAG8365603.1"/>
    </source>
</evidence>
<organism evidence="8 9">
    <name type="scientific">Buddleja alternifolia</name>
    <dbReference type="NCBI Taxonomy" id="168488"/>
    <lineage>
        <taxon>Eukaryota</taxon>
        <taxon>Viridiplantae</taxon>
        <taxon>Streptophyta</taxon>
        <taxon>Embryophyta</taxon>
        <taxon>Tracheophyta</taxon>
        <taxon>Spermatophyta</taxon>
        <taxon>Magnoliopsida</taxon>
        <taxon>eudicotyledons</taxon>
        <taxon>Gunneridae</taxon>
        <taxon>Pentapetalae</taxon>
        <taxon>asterids</taxon>
        <taxon>lamiids</taxon>
        <taxon>Lamiales</taxon>
        <taxon>Scrophulariaceae</taxon>
        <taxon>Buddlejeae</taxon>
        <taxon>Buddleja</taxon>
    </lineage>
</organism>
<evidence type="ECO:0000313" key="9">
    <source>
        <dbReference type="Proteomes" id="UP000826271"/>
    </source>
</evidence>
<dbReference type="PANTHER" id="PTHR31376:SF17">
    <property type="entry name" value="PURINE PERMEASE 21-RELATED"/>
    <property type="match status" value="1"/>
</dbReference>
<feature type="transmembrane region" description="Helical" evidence="7">
    <location>
        <begin position="330"/>
        <end position="348"/>
    </location>
</feature>
<evidence type="ECO:0000256" key="3">
    <source>
        <dbReference type="ARBA" id="ARBA00022448"/>
    </source>
</evidence>
<keyword evidence="5 7" id="KW-1133">Transmembrane helix</keyword>
<name>A0AAV6WFB4_9LAMI</name>
<evidence type="ECO:0000256" key="1">
    <source>
        <dbReference type="ARBA" id="ARBA00004141"/>
    </source>
</evidence>
<dbReference type="AlphaFoldDB" id="A0AAV6WFB4"/>
<protein>
    <recommendedName>
        <fullName evidence="7">Probable purine permease</fullName>
    </recommendedName>
</protein>
<dbReference type="GO" id="GO:0016020">
    <property type="term" value="C:membrane"/>
    <property type="evidence" value="ECO:0007669"/>
    <property type="project" value="UniProtKB-SubCell"/>
</dbReference>
<evidence type="ECO:0000256" key="5">
    <source>
        <dbReference type="ARBA" id="ARBA00022989"/>
    </source>
</evidence>
<keyword evidence="9" id="KW-1185">Reference proteome</keyword>
<dbReference type="Proteomes" id="UP000826271">
    <property type="component" value="Unassembled WGS sequence"/>
</dbReference>
<dbReference type="GO" id="GO:0015211">
    <property type="term" value="F:purine nucleoside transmembrane transporter activity"/>
    <property type="evidence" value="ECO:0007669"/>
    <property type="project" value="UniProtKB-UniRule"/>
</dbReference>
<evidence type="ECO:0000256" key="7">
    <source>
        <dbReference type="RuleBase" id="RU368015"/>
    </source>
</evidence>
<reference evidence="8" key="1">
    <citation type="submission" date="2019-10" db="EMBL/GenBank/DDBJ databases">
        <authorList>
            <person name="Zhang R."/>
            <person name="Pan Y."/>
            <person name="Wang J."/>
            <person name="Ma R."/>
            <person name="Yu S."/>
        </authorList>
    </citation>
    <scope>NUCLEOTIDE SEQUENCE</scope>
    <source>
        <strain evidence="8">LA-IB0</strain>
        <tissue evidence="8">Leaf</tissue>
    </source>
</reference>
<comment type="subcellular location">
    <subcellularLocation>
        <location evidence="1 7">Membrane</location>
        <topology evidence="1 7">Multi-pass membrane protein</topology>
    </subcellularLocation>
</comment>
<gene>
    <name evidence="8" type="ORF">BUALT_Bualt18G0122900</name>
</gene>
<dbReference type="PANTHER" id="PTHR31376">
    <property type="entry name" value="OS09G0467300 PROTEIN-RELATED"/>
    <property type="match status" value="1"/>
</dbReference>
<keyword evidence="3 7" id="KW-0813">Transport</keyword>
<dbReference type="InterPro" id="IPR030182">
    <property type="entry name" value="PUP_plant"/>
</dbReference>
<dbReference type="InterPro" id="IPR037185">
    <property type="entry name" value="EmrE-like"/>
</dbReference>
<keyword evidence="4 7" id="KW-0812">Transmembrane</keyword>
<feature type="transmembrane region" description="Helical" evidence="7">
    <location>
        <begin position="63"/>
        <end position="84"/>
    </location>
</feature>
<evidence type="ECO:0000256" key="6">
    <source>
        <dbReference type="ARBA" id="ARBA00023136"/>
    </source>
</evidence>
<feature type="transmembrane region" description="Helical" evidence="7">
    <location>
        <begin position="196"/>
        <end position="221"/>
    </location>
</feature>
<keyword evidence="6 7" id="KW-0472">Membrane</keyword>
<dbReference type="SUPFAM" id="SSF103481">
    <property type="entry name" value="Multidrug resistance efflux transporter EmrE"/>
    <property type="match status" value="1"/>
</dbReference>
<feature type="transmembrane region" description="Helical" evidence="7">
    <location>
        <begin position="35"/>
        <end position="57"/>
    </location>
</feature>
<comment type="caution">
    <text evidence="8">The sequence shown here is derived from an EMBL/GenBank/DDBJ whole genome shotgun (WGS) entry which is preliminary data.</text>
</comment>
<accession>A0AAV6WFB4</accession>
<feature type="transmembrane region" description="Helical" evidence="7">
    <location>
        <begin position="233"/>
        <end position="254"/>
    </location>
</feature>